<organism evidence="1 2">
    <name type="scientific">Daphnia magna</name>
    <dbReference type="NCBI Taxonomy" id="35525"/>
    <lineage>
        <taxon>Eukaryota</taxon>
        <taxon>Metazoa</taxon>
        <taxon>Ecdysozoa</taxon>
        <taxon>Arthropoda</taxon>
        <taxon>Crustacea</taxon>
        <taxon>Branchiopoda</taxon>
        <taxon>Diplostraca</taxon>
        <taxon>Cladocera</taxon>
        <taxon>Anomopoda</taxon>
        <taxon>Daphniidae</taxon>
        <taxon>Daphnia</taxon>
    </lineage>
</organism>
<proteinExistence type="predicted"/>
<evidence type="ECO:0000313" key="1">
    <source>
        <dbReference type="EMBL" id="KAK4026849.1"/>
    </source>
</evidence>
<dbReference type="EMBL" id="JAOYFB010000038">
    <property type="protein sequence ID" value="KAK4026849.1"/>
    <property type="molecule type" value="Genomic_DNA"/>
</dbReference>
<reference evidence="1 2" key="1">
    <citation type="journal article" date="2023" name="Nucleic Acids Res.">
        <title>The hologenome of Daphnia magna reveals possible DNA methylation and microbiome-mediated evolution of the host genome.</title>
        <authorList>
            <person name="Chaturvedi A."/>
            <person name="Li X."/>
            <person name="Dhandapani V."/>
            <person name="Marshall H."/>
            <person name="Kissane S."/>
            <person name="Cuenca-Cambronero M."/>
            <person name="Asole G."/>
            <person name="Calvet F."/>
            <person name="Ruiz-Romero M."/>
            <person name="Marangio P."/>
            <person name="Guigo R."/>
            <person name="Rago D."/>
            <person name="Mirbahai L."/>
            <person name="Eastwood N."/>
            <person name="Colbourne J.K."/>
            <person name="Zhou J."/>
            <person name="Mallon E."/>
            <person name="Orsini L."/>
        </authorList>
    </citation>
    <scope>NUCLEOTIDE SEQUENCE [LARGE SCALE GENOMIC DNA]</scope>
    <source>
        <strain evidence="1">LRV0_1</strain>
    </source>
</reference>
<comment type="caution">
    <text evidence="1">The sequence shown here is derived from an EMBL/GenBank/DDBJ whole genome shotgun (WGS) entry which is preliminary data.</text>
</comment>
<sequence>MSLRKNCIPRIQFVSFSSNTSPIAYAHVSVFIERTQKMGHVKLFVGSCHLCAATRVLFNCRLYQEKGKKIPRHSSSTIFFFDSVHFSNSSSCERSSSSLKATNLVNGLTSQRK</sequence>
<name>A0ABR0AP04_9CRUS</name>
<keyword evidence="2" id="KW-1185">Reference proteome</keyword>
<evidence type="ECO:0000313" key="2">
    <source>
        <dbReference type="Proteomes" id="UP001234178"/>
    </source>
</evidence>
<protein>
    <submittedName>
        <fullName evidence="1">Uncharacterized protein</fullName>
    </submittedName>
</protein>
<dbReference type="Proteomes" id="UP001234178">
    <property type="component" value="Unassembled WGS sequence"/>
</dbReference>
<accession>A0ABR0AP04</accession>
<gene>
    <name evidence="1" type="ORF">OUZ56_015875</name>
</gene>